<evidence type="ECO:0000313" key="1">
    <source>
        <dbReference type="EMBL" id="QJA73729.1"/>
    </source>
</evidence>
<sequence>MLLDSSLILLDGSIDLAPATDTPPISTTRDAATGAAVLDLRTTGWKGLAAVLVMADAASNAGDTLTAFLEASDTEDMTGTVTGITELGKFGIADATKGIILGSEVPAIVVLRFATYKRYLRLNATVSADDSFYTVYCYVTPHPFYVVS</sequence>
<protein>
    <submittedName>
        <fullName evidence="1">Uncharacterized protein</fullName>
    </submittedName>
</protein>
<name>A0A6M3JUK6_9ZZZZ</name>
<reference evidence="1" key="1">
    <citation type="submission" date="2020-03" db="EMBL/GenBank/DDBJ databases">
        <title>The deep terrestrial virosphere.</title>
        <authorList>
            <person name="Holmfeldt K."/>
            <person name="Nilsson E."/>
            <person name="Simone D."/>
            <person name="Lopez-Fernandez M."/>
            <person name="Wu X."/>
            <person name="de Brujin I."/>
            <person name="Lundin D."/>
            <person name="Andersson A."/>
            <person name="Bertilsson S."/>
            <person name="Dopson M."/>
        </authorList>
    </citation>
    <scope>NUCLEOTIDE SEQUENCE</scope>
    <source>
        <strain evidence="1">MM415A02270</strain>
    </source>
</reference>
<dbReference type="AlphaFoldDB" id="A0A6M3JUK6"/>
<dbReference type="Gene3D" id="2.60.120.1110">
    <property type="match status" value="1"/>
</dbReference>
<dbReference type="EMBL" id="MT142048">
    <property type="protein sequence ID" value="QJA73729.1"/>
    <property type="molecule type" value="Genomic_DNA"/>
</dbReference>
<proteinExistence type="predicted"/>
<gene>
    <name evidence="1" type="ORF">MM415A02270_0013</name>
</gene>
<organism evidence="1">
    <name type="scientific">viral metagenome</name>
    <dbReference type="NCBI Taxonomy" id="1070528"/>
    <lineage>
        <taxon>unclassified sequences</taxon>
        <taxon>metagenomes</taxon>
        <taxon>organismal metagenomes</taxon>
    </lineage>
</organism>
<accession>A0A6M3JUK6</accession>